<evidence type="ECO:0000259" key="11">
    <source>
        <dbReference type="SMART" id="SM01003"/>
    </source>
</evidence>
<accession>A0A7S4PLI4</accession>
<evidence type="ECO:0000256" key="7">
    <source>
        <dbReference type="ARBA" id="ARBA00023157"/>
    </source>
</evidence>
<comment type="catalytic activity">
    <reaction evidence="9">
        <text>L-saccharopine + NAD(+) + H2O = L-lysine + 2-oxoglutarate + NADH + H(+)</text>
        <dbReference type="Rhea" id="RHEA:12440"/>
        <dbReference type="ChEBI" id="CHEBI:15377"/>
        <dbReference type="ChEBI" id="CHEBI:15378"/>
        <dbReference type="ChEBI" id="CHEBI:16810"/>
        <dbReference type="ChEBI" id="CHEBI:32551"/>
        <dbReference type="ChEBI" id="CHEBI:57540"/>
        <dbReference type="ChEBI" id="CHEBI:57945"/>
        <dbReference type="ChEBI" id="CHEBI:57951"/>
        <dbReference type="EC" id="1.5.1.7"/>
    </reaction>
</comment>
<evidence type="ECO:0000256" key="3">
    <source>
        <dbReference type="ARBA" id="ARBA00012847"/>
    </source>
</evidence>
<evidence type="ECO:0000256" key="1">
    <source>
        <dbReference type="ARBA" id="ARBA00004884"/>
    </source>
</evidence>
<evidence type="ECO:0000256" key="6">
    <source>
        <dbReference type="ARBA" id="ARBA00023002"/>
    </source>
</evidence>
<dbReference type="SUPFAM" id="SSF55347">
    <property type="entry name" value="Glyceraldehyde-3-phosphate dehydrogenase-like, C-terminal domain"/>
    <property type="match status" value="1"/>
</dbReference>
<evidence type="ECO:0000313" key="12">
    <source>
        <dbReference type="EMBL" id="CAE2339079.1"/>
    </source>
</evidence>
<keyword evidence="6" id="KW-0560">Oxidoreductase</keyword>
<keyword evidence="7" id="KW-1015">Disulfide bond</keyword>
<evidence type="ECO:0000256" key="8">
    <source>
        <dbReference type="ARBA" id="ARBA00033228"/>
    </source>
</evidence>
<dbReference type="Pfam" id="PF05222">
    <property type="entry name" value="AlaDh_PNT_N"/>
    <property type="match status" value="1"/>
</dbReference>
<dbReference type="PANTHER" id="PTHR11133:SF22">
    <property type="entry name" value="ALPHA-AMINOADIPIC SEMIALDEHYDE SYNTHASE, MITOCHONDRIAL"/>
    <property type="match status" value="1"/>
</dbReference>
<evidence type="ECO:0000259" key="10">
    <source>
        <dbReference type="SMART" id="SM01002"/>
    </source>
</evidence>
<dbReference type="GO" id="GO:0004754">
    <property type="term" value="F:saccharopine dehydrogenase (NAD+, L-lysine-forming) activity"/>
    <property type="evidence" value="ECO:0007669"/>
    <property type="project" value="UniProtKB-EC"/>
</dbReference>
<dbReference type="EC" id="1.5.1.7" evidence="3"/>
<dbReference type="AlphaFoldDB" id="A0A7S4PLI4"/>
<dbReference type="SUPFAM" id="SSF51735">
    <property type="entry name" value="NAD(P)-binding Rossmann-fold domains"/>
    <property type="match status" value="1"/>
</dbReference>
<dbReference type="SMART" id="SM01002">
    <property type="entry name" value="AlaDh_PNT_C"/>
    <property type="match status" value="1"/>
</dbReference>
<dbReference type="Gene3D" id="3.30.360.10">
    <property type="entry name" value="Dihydrodipicolinate Reductase, domain 2"/>
    <property type="match status" value="1"/>
</dbReference>
<gene>
    <name evidence="12" type="ORF">NAES01612_LOCUS25440</name>
</gene>
<feature type="domain" description="Alanine dehydrogenase/pyridine nucleotide transhydrogenase NAD(H)-binding" evidence="10">
    <location>
        <begin position="510"/>
        <end position="640"/>
    </location>
</feature>
<proteinExistence type="predicted"/>
<dbReference type="InterPro" id="IPR027281">
    <property type="entry name" value="Lys1"/>
</dbReference>
<evidence type="ECO:0000256" key="2">
    <source>
        <dbReference type="ARBA" id="ARBA00011245"/>
    </source>
</evidence>
<dbReference type="InterPro" id="IPR036291">
    <property type="entry name" value="NAD(P)-bd_dom_sf"/>
</dbReference>
<dbReference type="Gene3D" id="1.10.1870.10">
    <property type="entry name" value="Domain 3, Saccharopine reductase"/>
    <property type="match status" value="1"/>
</dbReference>
<dbReference type="InterPro" id="IPR007886">
    <property type="entry name" value="AlaDH/PNT_N"/>
</dbReference>
<dbReference type="Pfam" id="PF16653">
    <property type="entry name" value="Sacchrp_dh_C"/>
    <property type="match status" value="1"/>
</dbReference>
<dbReference type="Gene3D" id="3.40.50.720">
    <property type="entry name" value="NAD(P)-binding Rossmann-like Domain"/>
    <property type="match status" value="2"/>
</dbReference>
<keyword evidence="5" id="KW-0028">Amino-acid biosynthesis</keyword>
<evidence type="ECO:0000256" key="9">
    <source>
        <dbReference type="ARBA" id="ARBA00047860"/>
    </source>
</evidence>
<comment type="pathway">
    <text evidence="1">Amino-acid biosynthesis; L-lysine biosynthesis via AAA pathway; L-lysine from L-alpha-aminoadipate (fungal route): step 3/3.</text>
</comment>
<name>A0A7S4PLI4_9EUKA</name>
<organism evidence="12">
    <name type="scientific">Paramoeba aestuarina</name>
    <dbReference type="NCBI Taxonomy" id="180227"/>
    <lineage>
        <taxon>Eukaryota</taxon>
        <taxon>Amoebozoa</taxon>
        <taxon>Discosea</taxon>
        <taxon>Flabellinia</taxon>
        <taxon>Dactylopodida</taxon>
        <taxon>Paramoebidae</taxon>
        <taxon>Paramoeba</taxon>
    </lineage>
</organism>
<dbReference type="EMBL" id="HBKR01038934">
    <property type="protein sequence ID" value="CAE2339079.1"/>
    <property type="molecule type" value="Transcribed_RNA"/>
</dbReference>
<reference evidence="12" key="1">
    <citation type="submission" date="2021-01" db="EMBL/GenBank/DDBJ databases">
        <authorList>
            <person name="Corre E."/>
            <person name="Pelletier E."/>
            <person name="Niang G."/>
            <person name="Scheremetjew M."/>
            <person name="Finn R."/>
            <person name="Kale V."/>
            <person name="Holt S."/>
            <person name="Cochrane G."/>
            <person name="Meng A."/>
            <person name="Brown T."/>
            <person name="Cohen L."/>
        </authorList>
    </citation>
    <scope>NUCLEOTIDE SEQUENCE</scope>
    <source>
        <strain evidence="12">SoJaBio B1-5/56/2</strain>
    </source>
</reference>
<sequence length="693" mass="76023">MKTLDSIAKEAGVIMINECGVDPGLDHMSAQRIIDEVHNNGGKIQSFTSICGGLPAPQDNNTPMGYKLSWSPRGVLLASRNSAVFLENGEVKKLNGIELYQPGGFRPDFVESVGDLEWYPNRDSCMYVDIYGIPECQTYIRGTYRYKGWCKMMTKLASSGFTSLEEVPSYVGMTFADFTSKVLGLSGEGGSVKEQVAKKLELEVDDDVIHRFEWLGMFDSEKKVGSSGTTALDAVCILFEEKMQYAEGEKDMICMKHTFDVEYDGGRREQITSTLIDFGQQPDGNTSMSRTVALPLAIAVRAVLEKRITLTGIQRPIVPELYNPILDEMETLGVKFDDVHQPLHVHLRHEVKPKEYRAALTPETTKTLVSAGFRVDVERSATRCFKDSEYEEAGARLVETGSWEGCPLSSVVLGLKELPADAVVRQNHVMFAHCFKGQDEAEGVLKNFAKNKGNLFDLEFLTDERGRRVAAFGHAAGYVGSALGLLEWGLKRDGGGLGELSDPWTSNELLIEEVKGKLGGQIPTVHILGALGRAGRGAADFAEAVGAKVIKWDLEETKPGGPFPVLLDADVVVNCIYLSSPIPPFLTKELVETEGKNLRVIVDVSCDPNNPNNPLPVYNTCTTVFDPIFPIPNSKVGVIAIDHLPSLLPAASSTAFSNDLTPHLLHLGAKDEGDYAVWKRAYNLFVEKKAPYS</sequence>
<dbReference type="InterPro" id="IPR051168">
    <property type="entry name" value="AASS"/>
</dbReference>
<dbReference type="InterPro" id="IPR007698">
    <property type="entry name" value="AlaDH/PNT_NAD(H)-bd"/>
</dbReference>
<dbReference type="InterPro" id="IPR032095">
    <property type="entry name" value="Sacchrp_dh-like_C"/>
</dbReference>
<dbReference type="SMART" id="SM01003">
    <property type="entry name" value="AlaDh_PNT_N"/>
    <property type="match status" value="1"/>
</dbReference>
<comment type="subunit">
    <text evidence="2">Monomer.</text>
</comment>
<feature type="domain" description="Alanine dehydrogenase/pyridine nucleotide transhydrogenase N-terminal" evidence="11">
    <location>
        <begin position="346"/>
        <end position="479"/>
    </location>
</feature>
<dbReference type="GO" id="GO:0019878">
    <property type="term" value="P:lysine biosynthetic process via aminoadipic acid"/>
    <property type="evidence" value="ECO:0007669"/>
    <property type="project" value="UniProtKB-UniPathway"/>
</dbReference>
<evidence type="ECO:0000256" key="5">
    <source>
        <dbReference type="ARBA" id="ARBA00022605"/>
    </source>
</evidence>
<dbReference type="SUPFAM" id="SSF52283">
    <property type="entry name" value="Formate/glycerate dehydrogenase catalytic domain-like"/>
    <property type="match status" value="1"/>
</dbReference>
<dbReference type="GO" id="GO:0005737">
    <property type="term" value="C:cytoplasm"/>
    <property type="evidence" value="ECO:0007669"/>
    <property type="project" value="TreeGrafter"/>
</dbReference>
<dbReference type="PANTHER" id="PTHR11133">
    <property type="entry name" value="SACCHAROPINE DEHYDROGENASE"/>
    <property type="match status" value="1"/>
</dbReference>
<protein>
    <recommendedName>
        <fullName evidence="4">Saccharopine dehydrogenase [NAD(+), L-lysine-forming]</fullName>
        <ecNumber evidence="3">1.5.1.7</ecNumber>
    </recommendedName>
    <alternativeName>
        <fullName evidence="8">Lysine--2-oxoglutarate reductase</fullName>
    </alternativeName>
</protein>
<dbReference type="UniPathway" id="UPA00033">
    <property type="reaction ID" value="UER00034"/>
</dbReference>
<evidence type="ECO:0000256" key="4">
    <source>
        <dbReference type="ARBA" id="ARBA00021221"/>
    </source>
</evidence>
<dbReference type="CDD" id="cd12188">
    <property type="entry name" value="SDH"/>
    <property type="match status" value="1"/>
</dbReference>